<feature type="domain" description="Stage III sporulation protein AA AAA+ ATPase" evidence="3">
    <location>
        <begin position="3"/>
        <end position="310"/>
    </location>
</feature>
<keyword evidence="2" id="KW-0067">ATP-binding</keyword>
<dbReference type="RefSeq" id="WP_031390202.1">
    <property type="nucleotide sequence ID" value="NZ_JPNB01000001.1"/>
</dbReference>
<dbReference type="InterPro" id="IPR027417">
    <property type="entry name" value="P-loop_NTPase"/>
</dbReference>
<comment type="caution">
    <text evidence="4">The sequence shown here is derived from an EMBL/GenBank/DDBJ whole genome shotgun (WGS) entry which is preliminary data.</text>
</comment>
<dbReference type="InterPro" id="IPR014217">
    <property type="entry name" value="Spore_III_AA"/>
</dbReference>
<reference evidence="4 5" key="1">
    <citation type="submission" date="2019-03" db="EMBL/GenBank/DDBJ databases">
        <title>Genomic Encyclopedia of Type Strains, Phase IV (KMG-IV): sequencing the most valuable type-strain genomes for metagenomic binning, comparative biology and taxonomic classification.</title>
        <authorList>
            <person name="Goeker M."/>
        </authorList>
    </citation>
    <scope>NUCLEOTIDE SEQUENCE [LARGE SCALE GENOMIC DNA]</scope>
    <source>
        <strain evidence="4 5">DSM 100556</strain>
    </source>
</reference>
<dbReference type="NCBIfam" id="TIGR02858">
    <property type="entry name" value="spore_III_AA"/>
    <property type="match status" value="1"/>
</dbReference>
<evidence type="ECO:0000313" key="5">
    <source>
        <dbReference type="Proteomes" id="UP000295718"/>
    </source>
</evidence>
<dbReference type="STRING" id="1469948.GCA_000732725_01486"/>
<organism evidence="4 5">
    <name type="scientific">Kineothrix alysoides</name>
    <dbReference type="NCBI Taxonomy" id="1469948"/>
    <lineage>
        <taxon>Bacteria</taxon>
        <taxon>Bacillati</taxon>
        <taxon>Bacillota</taxon>
        <taxon>Clostridia</taxon>
        <taxon>Lachnospirales</taxon>
        <taxon>Lachnospiraceae</taxon>
        <taxon>Kineothrix</taxon>
    </lineage>
</organism>
<dbReference type="AlphaFoldDB" id="A0A4R1QZD4"/>
<dbReference type="PANTHER" id="PTHR20953">
    <property type="entry name" value="KINASE-RELATED"/>
    <property type="match status" value="1"/>
</dbReference>
<dbReference type="InterPro" id="IPR045735">
    <property type="entry name" value="Spore_III_AA_AAA+_ATPase"/>
</dbReference>
<dbReference type="GO" id="GO:0005524">
    <property type="term" value="F:ATP binding"/>
    <property type="evidence" value="ECO:0007669"/>
    <property type="project" value="UniProtKB-KW"/>
</dbReference>
<evidence type="ECO:0000256" key="1">
    <source>
        <dbReference type="ARBA" id="ARBA00022741"/>
    </source>
</evidence>
<proteinExistence type="predicted"/>
<keyword evidence="5" id="KW-1185">Reference proteome</keyword>
<dbReference type="EMBL" id="SLUO01000006">
    <property type="protein sequence ID" value="TCL58351.1"/>
    <property type="molecule type" value="Genomic_DNA"/>
</dbReference>
<dbReference type="Pfam" id="PF19568">
    <property type="entry name" value="Spore_III_AA"/>
    <property type="match status" value="1"/>
</dbReference>
<dbReference type="SUPFAM" id="SSF52540">
    <property type="entry name" value="P-loop containing nucleoside triphosphate hydrolases"/>
    <property type="match status" value="1"/>
</dbReference>
<evidence type="ECO:0000313" key="4">
    <source>
        <dbReference type="EMBL" id="TCL58351.1"/>
    </source>
</evidence>
<name>A0A4R1QZD4_9FIRM</name>
<gene>
    <name evidence="4" type="ORF">EDD76_1063</name>
</gene>
<evidence type="ECO:0000256" key="2">
    <source>
        <dbReference type="ARBA" id="ARBA00022840"/>
    </source>
</evidence>
<sequence length="316" mass="35431">MARGEEILHIFPDYMRDKWGGVIKQAEDLQEIRLRIGREVIVILQNEEWYLAEDGQVTKERNDACLIAERDMEAILNHICEYSVYAFADEIKQGFMTIPGGHRIGLAGQVILQEGNIIRNIKHISYMNIRVSHEIKGAADMLLPYIYEEGRLFNSLLISPPGCGKTTLLRDMIRQISDGNSYGKGMAVGVVDERSEIAGSYLGRPQNDVGIRTDILDACPKVLGMMMLIRSMSPQAVAVDELGCEEDMKAVHQVMQCGSKVIATIHGDSLEDVMNKSFLFDLKKNKSFGRYILLEKVGGKCGVKAIYDRSFELCYG</sequence>
<accession>A0A4R1QZD4</accession>
<dbReference type="Proteomes" id="UP000295718">
    <property type="component" value="Unassembled WGS sequence"/>
</dbReference>
<evidence type="ECO:0000259" key="3">
    <source>
        <dbReference type="Pfam" id="PF19568"/>
    </source>
</evidence>
<keyword evidence="1" id="KW-0547">Nucleotide-binding</keyword>
<dbReference type="PANTHER" id="PTHR20953:SF3">
    <property type="entry name" value="P-LOOP CONTAINING NUCLEOSIDE TRIPHOSPHATE HYDROLASES SUPERFAMILY PROTEIN"/>
    <property type="match status" value="1"/>
</dbReference>
<dbReference type="Gene3D" id="3.40.50.300">
    <property type="entry name" value="P-loop containing nucleotide triphosphate hydrolases"/>
    <property type="match status" value="1"/>
</dbReference>
<protein>
    <submittedName>
        <fullName evidence="4">Stage III sporulation protein AA</fullName>
    </submittedName>
</protein>